<feature type="transmembrane region" description="Helical" evidence="1">
    <location>
        <begin position="133"/>
        <end position="154"/>
    </location>
</feature>
<protein>
    <submittedName>
        <fullName evidence="2">Uncharacterized protein</fullName>
    </submittedName>
</protein>
<keyword evidence="1" id="KW-1133">Transmembrane helix</keyword>
<evidence type="ECO:0000313" key="2">
    <source>
        <dbReference type="EMBL" id="TPP53751.1"/>
    </source>
</evidence>
<dbReference type="VEuPathDB" id="TriTrypDB:LdBPK_331220.1"/>
<accession>A0A504XZ11</accession>
<proteinExistence type="predicted"/>
<evidence type="ECO:0000256" key="1">
    <source>
        <dbReference type="SAM" id="Phobius"/>
    </source>
</evidence>
<reference evidence="3" key="1">
    <citation type="submission" date="2019-02" db="EMBL/GenBank/DDBJ databases">
        <title>FDA dAtabase for Regulatory Grade micrObial Sequences (FDA-ARGOS): Supporting development and validation of Infectious Disease Dx tests.</title>
        <authorList>
            <person name="Duncan R."/>
            <person name="Fisher C."/>
            <person name="Tallon L."/>
            <person name="Sadzewicz L."/>
            <person name="Sengamalay N."/>
            <person name="Ott S."/>
            <person name="Godinez A."/>
            <person name="Nagaraj S."/>
            <person name="Vavikolanu K."/>
            <person name="Nadendla S."/>
            <person name="Aluvathingal J."/>
            <person name="Sichtig H."/>
        </authorList>
    </citation>
    <scope>NUCLEOTIDE SEQUENCE [LARGE SCALE GENOMIC DNA]</scope>
    <source>
        <strain evidence="3">FDAARGOS_361</strain>
    </source>
</reference>
<dbReference type="EMBL" id="RHLC01000007">
    <property type="protein sequence ID" value="TPP53751.1"/>
    <property type="molecule type" value="Genomic_DNA"/>
</dbReference>
<dbReference type="VEuPathDB" id="TriTrypDB:LDHU3_33.1870"/>
<name>A0A504XZ11_LEIDO</name>
<sequence length="156" mass="16682">MPYVSSASPMLAGRSLLLSQNRLGCNRAALLGGAAANLRVSTRLSTASAATSRAQSGALTVSKRQYLGSTVIPNFITHCTQIGACTSLSTILYSPIGTAMTIVLAYNVIVICSKHVNYSLEITAKDYVQDQQLLTIMRYGILSCILLGMEVMFIEI</sequence>
<gene>
    <name evidence="2" type="ORF">CGC21_38010</name>
</gene>
<comment type="caution">
    <text evidence="2">The sequence shown here is derived from an EMBL/GenBank/DDBJ whole genome shotgun (WGS) entry which is preliminary data.</text>
</comment>
<keyword evidence="1" id="KW-0472">Membrane</keyword>
<organism evidence="2 3">
    <name type="scientific">Leishmania donovani</name>
    <dbReference type="NCBI Taxonomy" id="5661"/>
    <lineage>
        <taxon>Eukaryota</taxon>
        <taxon>Discoba</taxon>
        <taxon>Euglenozoa</taxon>
        <taxon>Kinetoplastea</taxon>
        <taxon>Metakinetoplastina</taxon>
        <taxon>Trypanosomatida</taxon>
        <taxon>Trypanosomatidae</taxon>
        <taxon>Leishmaniinae</taxon>
        <taxon>Leishmania</taxon>
    </lineage>
</organism>
<dbReference type="VEuPathDB" id="TriTrypDB:LdCL_330018400"/>
<dbReference type="AlphaFoldDB" id="A0A504XZ11"/>
<keyword evidence="1" id="KW-0812">Transmembrane</keyword>
<dbReference type="Proteomes" id="UP000318447">
    <property type="component" value="Unassembled WGS sequence"/>
</dbReference>
<evidence type="ECO:0000313" key="3">
    <source>
        <dbReference type="Proteomes" id="UP000318447"/>
    </source>
</evidence>
<feature type="transmembrane region" description="Helical" evidence="1">
    <location>
        <begin position="91"/>
        <end position="112"/>
    </location>
</feature>